<keyword evidence="2" id="KW-0812">Transmembrane</keyword>
<sequence length="194" mass="20377">MTEHEHPFRLPGADRGRRVAVVVVLTIALICGAVATGSLWAFAARTDRARAAELHQVTATTTGPARESPALSRSGTGTRAVAPATWEYPDDVRRSGTVDVPPRTPQGRSVTVWVDDAGAPVRRQDDAADRLLTSVVGGIATAGAVGATGAAALALLRRRSAGRTLAALEREWEQVEPVWSGRLRRGSGPGADDD</sequence>
<dbReference type="InterPro" id="IPR039708">
    <property type="entry name" value="MT1774/Rv1733c-like"/>
</dbReference>
<evidence type="ECO:0000256" key="2">
    <source>
        <dbReference type="SAM" id="Phobius"/>
    </source>
</evidence>
<feature type="transmembrane region" description="Helical" evidence="2">
    <location>
        <begin position="20"/>
        <end position="43"/>
    </location>
</feature>
<gene>
    <name evidence="3" type="ORF">R2363_29545</name>
</gene>
<keyword evidence="4" id="KW-1185">Reference proteome</keyword>
<dbReference type="PANTHER" id="PTHR42305">
    <property type="entry name" value="MEMBRANE PROTEIN RV1733C-RELATED"/>
    <property type="match status" value="1"/>
</dbReference>
<name>A0ABU4KEX9_9ACTN</name>
<organism evidence="3 4">
    <name type="scientific">Streptomyces roseolus</name>
    <dbReference type="NCBI Taxonomy" id="67358"/>
    <lineage>
        <taxon>Bacteria</taxon>
        <taxon>Bacillati</taxon>
        <taxon>Actinomycetota</taxon>
        <taxon>Actinomycetes</taxon>
        <taxon>Kitasatosporales</taxon>
        <taxon>Streptomycetaceae</taxon>
        <taxon>Streptomyces</taxon>
    </lineage>
</organism>
<dbReference type="RefSeq" id="WP_319012487.1">
    <property type="nucleotide sequence ID" value="NZ_JAWJZF010000492.1"/>
</dbReference>
<evidence type="ECO:0000256" key="1">
    <source>
        <dbReference type="SAM" id="MobiDB-lite"/>
    </source>
</evidence>
<evidence type="ECO:0008006" key="5">
    <source>
        <dbReference type="Google" id="ProtNLM"/>
    </source>
</evidence>
<dbReference type="Proteomes" id="UP001278571">
    <property type="component" value="Unassembled WGS sequence"/>
</dbReference>
<dbReference type="EMBL" id="JAWJZF010000492">
    <property type="protein sequence ID" value="MDX2296313.1"/>
    <property type="molecule type" value="Genomic_DNA"/>
</dbReference>
<proteinExistence type="predicted"/>
<keyword evidence="2" id="KW-1133">Transmembrane helix</keyword>
<evidence type="ECO:0000313" key="4">
    <source>
        <dbReference type="Proteomes" id="UP001278571"/>
    </source>
</evidence>
<accession>A0ABU4KEX9</accession>
<keyword evidence="2" id="KW-0472">Membrane</keyword>
<feature type="region of interest" description="Disordered" evidence="1">
    <location>
        <begin position="57"/>
        <end position="79"/>
    </location>
</feature>
<feature type="transmembrane region" description="Helical" evidence="2">
    <location>
        <begin position="131"/>
        <end position="156"/>
    </location>
</feature>
<protein>
    <recommendedName>
        <fullName evidence="5">Proline rich protein membrane protein</fullName>
    </recommendedName>
</protein>
<evidence type="ECO:0000313" key="3">
    <source>
        <dbReference type="EMBL" id="MDX2296313.1"/>
    </source>
</evidence>
<reference evidence="3 4" key="1">
    <citation type="submission" date="2023-10" db="EMBL/GenBank/DDBJ databases">
        <authorList>
            <person name="Wang X.X."/>
        </authorList>
    </citation>
    <scope>NUCLEOTIDE SEQUENCE [LARGE SCALE GENOMIC DNA]</scope>
    <source>
        <strain evidence="3 4">NBRC 12816</strain>
    </source>
</reference>
<dbReference type="PANTHER" id="PTHR42305:SF1">
    <property type="entry name" value="MEMBRANE PROTEIN RV1733C-RELATED"/>
    <property type="match status" value="1"/>
</dbReference>
<comment type="caution">
    <text evidence="3">The sequence shown here is derived from an EMBL/GenBank/DDBJ whole genome shotgun (WGS) entry which is preliminary data.</text>
</comment>